<protein>
    <submittedName>
        <fullName evidence="2">Uncharacterized protein</fullName>
    </submittedName>
</protein>
<evidence type="ECO:0000313" key="2">
    <source>
        <dbReference type="EMBL" id="KAL3287271.1"/>
    </source>
</evidence>
<accession>A0ABD2P9A4</accession>
<sequence length="144" mass="16502">MHIFEKITHDHSGSIFDKAYTRVAKMEEALKEFEVTGIYLMNSHIFYNEDILTADQIIEEKSWQVSQSGVENVFIAPVISHDKFIHNLPSSPSISDRLNENTSHTPRRQTYQNPFDMFAEETTSSIQFTANDKPPSASTNESFK</sequence>
<evidence type="ECO:0000313" key="3">
    <source>
        <dbReference type="Proteomes" id="UP001516400"/>
    </source>
</evidence>
<proteinExistence type="predicted"/>
<feature type="region of interest" description="Disordered" evidence="1">
    <location>
        <begin position="90"/>
        <end position="144"/>
    </location>
</feature>
<feature type="compositionally biased region" description="Polar residues" evidence="1">
    <location>
        <begin position="90"/>
        <end position="113"/>
    </location>
</feature>
<dbReference type="EMBL" id="JABFTP020000185">
    <property type="protein sequence ID" value="KAL3287271.1"/>
    <property type="molecule type" value="Genomic_DNA"/>
</dbReference>
<reference evidence="2 3" key="1">
    <citation type="journal article" date="2021" name="BMC Biol.">
        <title>Horizontally acquired antibacterial genes associated with adaptive radiation of ladybird beetles.</title>
        <authorList>
            <person name="Li H.S."/>
            <person name="Tang X.F."/>
            <person name="Huang Y.H."/>
            <person name="Xu Z.Y."/>
            <person name="Chen M.L."/>
            <person name="Du X.Y."/>
            <person name="Qiu B.Y."/>
            <person name="Chen P.T."/>
            <person name="Zhang W."/>
            <person name="Slipinski A."/>
            <person name="Escalona H.E."/>
            <person name="Waterhouse R.M."/>
            <person name="Zwick A."/>
            <person name="Pang H."/>
        </authorList>
    </citation>
    <scope>NUCLEOTIDE SEQUENCE [LARGE SCALE GENOMIC DNA]</scope>
    <source>
        <strain evidence="2">SYSU2018</strain>
    </source>
</reference>
<evidence type="ECO:0000256" key="1">
    <source>
        <dbReference type="SAM" id="MobiDB-lite"/>
    </source>
</evidence>
<gene>
    <name evidence="2" type="ORF">HHI36_001747</name>
</gene>
<name>A0ABD2P9A4_9CUCU</name>
<feature type="compositionally biased region" description="Polar residues" evidence="1">
    <location>
        <begin position="121"/>
        <end position="144"/>
    </location>
</feature>
<dbReference type="Proteomes" id="UP001516400">
    <property type="component" value="Unassembled WGS sequence"/>
</dbReference>
<organism evidence="2 3">
    <name type="scientific">Cryptolaemus montrouzieri</name>
    <dbReference type="NCBI Taxonomy" id="559131"/>
    <lineage>
        <taxon>Eukaryota</taxon>
        <taxon>Metazoa</taxon>
        <taxon>Ecdysozoa</taxon>
        <taxon>Arthropoda</taxon>
        <taxon>Hexapoda</taxon>
        <taxon>Insecta</taxon>
        <taxon>Pterygota</taxon>
        <taxon>Neoptera</taxon>
        <taxon>Endopterygota</taxon>
        <taxon>Coleoptera</taxon>
        <taxon>Polyphaga</taxon>
        <taxon>Cucujiformia</taxon>
        <taxon>Coccinelloidea</taxon>
        <taxon>Coccinellidae</taxon>
        <taxon>Scymninae</taxon>
        <taxon>Scymnini</taxon>
        <taxon>Cryptolaemus</taxon>
    </lineage>
</organism>
<dbReference type="AlphaFoldDB" id="A0ABD2P9A4"/>
<keyword evidence="3" id="KW-1185">Reference proteome</keyword>
<comment type="caution">
    <text evidence="2">The sequence shown here is derived from an EMBL/GenBank/DDBJ whole genome shotgun (WGS) entry which is preliminary data.</text>
</comment>